<proteinExistence type="predicted"/>
<keyword evidence="2" id="KW-0812">Transmembrane</keyword>
<reference evidence="3 4" key="1">
    <citation type="journal article" date="2012" name="Genome Biol.">
        <title>Genome and low-iron response of an oceanic diatom adapted to chronic iron limitation.</title>
        <authorList>
            <person name="Lommer M."/>
            <person name="Specht M."/>
            <person name="Roy A.S."/>
            <person name="Kraemer L."/>
            <person name="Andreson R."/>
            <person name="Gutowska M.A."/>
            <person name="Wolf J."/>
            <person name="Bergner S.V."/>
            <person name="Schilhabel M.B."/>
            <person name="Klostermeier U.C."/>
            <person name="Beiko R.G."/>
            <person name="Rosenstiel P."/>
            <person name="Hippler M."/>
            <person name="Laroche J."/>
        </authorList>
    </citation>
    <scope>NUCLEOTIDE SEQUENCE [LARGE SCALE GENOMIC DNA]</scope>
    <source>
        <strain evidence="3 4">CCMP1005</strain>
    </source>
</reference>
<keyword evidence="2" id="KW-0472">Membrane</keyword>
<accession>K0R1Z5</accession>
<name>K0R1Z5_THAOC</name>
<evidence type="ECO:0000313" key="3">
    <source>
        <dbReference type="EMBL" id="EJK45049.1"/>
    </source>
</evidence>
<comment type="caution">
    <text evidence="3">The sequence shown here is derived from an EMBL/GenBank/DDBJ whole genome shotgun (WGS) entry which is preliminary data.</text>
</comment>
<keyword evidence="2" id="KW-1133">Transmembrane helix</keyword>
<dbReference type="EMBL" id="AGNL01048864">
    <property type="protein sequence ID" value="EJK45049.1"/>
    <property type="molecule type" value="Genomic_DNA"/>
</dbReference>
<feature type="region of interest" description="Disordered" evidence="1">
    <location>
        <begin position="83"/>
        <end position="112"/>
    </location>
</feature>
<evidence type="ECO:0000313" key="4">
    <source>
        <dbReference type="Proteomes" id="UP000266841"/>
    </source>
</evidence>
<protein>
    <submittedName>
        <fullName evidence="3">Uncharacterized protein</fullName>
    </submittedName>
</protein>
<feature type="transmembrane region" description="Helical" evidence="2">
    <location>
        <begin position="116"/>
        <end position="137"/>
    </location>
</feature>
<organism evidence="3 4">
    <name type="scientific">Thalassiosira oceanica</name>
    <name type="common">Marine diatom</name>
    <dbReference type="NCBI Taxonomy" id="159749"/>
    <lineage>
        <taxon>Eukaryota</taxon>
        <taxon>Sar</taxon>
        <taxon>Stramenopiles</taxon>
        <taxon>Ochrophyta</taxon>
        <taxon>Bacillariophyta</taxon>
        <taxon>Coscinodiscophyceae</taxon>
        <taxon>Thalassiosirophycidae</taxon>
        <taxon>Thalassiosirales</taxon>
        <taxon>Thalassiosiraceae</taxon>
        <taxon>Thalassiosira</taxon>
    </lineage>
</organism>
<feature type="compositionally biased region" description="Basic residues" evidence="1">
    <location>
        <begin position="84"/>
        <end position="101"/>
    </location>
</feature>
<gene>
    <name evidence="3" type="ORF">THAOC_36361</name>
</gene>
<dbReference type="AlphaFoldDB" id="K0R1Z5"/>
<evidence type="ECO:0000256" key="1">
    <source>
        <dbReference type="SAM" id="MobiDB-lite"/>
    </source>
</evidence>
<feature type="non-terminal residue" evidence="3">
    <location>
        <position position="1"/>
    </location>
</feature>
<dbReference type="Proteomes" id="UP000266841">
    <property type="component" value="Unassembled WGS sequence"/>
</dbReference>
<keyword evidence="4" id="KW-1185">Reference proteome</keyword>
<evidence type="ECO:0000256" key="2">
    <source>
        <dbReference type="SAM" id="Phobius"/>
    </source>
</evidence>
<sequence length="221" mass="23512">TEKKRKAKAKKGGEEKNKGGGGPDGAYQAFMAQYSWNSALADAADAHGKGEGGHAIMGRHMGAMREELEGVCGADLCAELTAARSKKRKSTKQKPAKRKRAPPAPKQSTSANEKKSFPFTAIAMALTALACTVFVPVPAVKASVLKVALGIFVNDEKFETSNTAPSVLNEDMNSFDIMSFTSFLIKTGTMNVPSRSAWRAASCASWEGSEPEEKVLIPSVI</sequence>
<feature type="compositionally biased region" description="Basic residues" evidence="1">
    <location>
        <begin position="1"/>
        <end position="10"/>
    </location>
</feature>
<feature type="region of interest" description="Disordered" evidence="1">
    <location>
        <begin position="1"/>
        <end position="25"/>
    </location>
</feature>